<protein>
    <submittedName>
        <fullName evidence="2">Plasmid mobilization relaxosome protein MobC</fullName>
    </submittedName>
</protein>
<proteinExistence type="predicted"/>
<organism evidence="2 3">
    <name type="scientific">Streptomyces polygonati</name>
    <dbReference type="NCBI Taxonomy" id="1617087"/>
    <lineage>
        <taxon>Bacteria</taxon>
        <taxon>Bacillati</taxon>
        <taxon>Actinomycetota</taxon>
        <taxon>Actinomycetes</taxon>
        <taxon>Kitasatosporales</taxon>
        <taxon>Streptomycetaceae</taxon>
        <taxon>Streptomyces</taxon>
    </lineage>
</organism>
<evidence type="ECO:0000256" key="1">
    <source>
        <dbReference type="SAM" id="MobiDB-lite"/>
    </source>
</evidence>
<gene>
    <name evidence="2" type="primary">mobC</name>
    <name evidence="2" type="ORF">ACFO3J_22255</name>
</gene>
<feature type="compositionally biased region" description="Basic and acidic residues" evidence="1">
    <location>
        <begin position="79"/>
        <end position="103"/>
    </location>
</feature>
<evidence type="ECO:0000313" key="2">
    <source>
        <dbReference type="EMBL" id="MFC4034176.1"/>
    </source>
</evidence>
<name>A0ABV8HR52_9ACTN</name>
<accession>A0ABV8HR52</accession>
<sequence length="262" mass="28317">MNQPDNNPGVPGTLEDDRRSKPGVFARIGRTLMGNAGGHSDGASWSEVHIAGGDADFALEPAPTGAGTDRAHGAQTKSGEAERGLHQDQEQPPDRDANDRADAVRCAPADDEPDPDGITRRPLSEVLYRPRSGLKRTVQLTCSAEPAEREFIDQAAREAKRSRSAYLMDAALAFAHAYLPDQRPSGIPPLPSPQATQDLMVRFGKMQREFHRIGINLNQITRAAHMGLLSDRADEVLDELDAAARAARRALQHTIAGCRHGA</sequence>
<feature type="region of interest" description="Disordered" evidence="1">
    <location>
        <begin position="1"/>
        <end position="123"/>
    </location>
</feature>
<dbReference type="EMBL" id="JBHSBB010000014">
    <property type="protein sequence ID" value="MFC4034176.1"/>
    <property type="molecule type" value="Genomic_DNA"/>
</dbReference>
<dbReference type="Proteomes" id="UP001595765">
    <property type="component" value="Unassembled WGS sequence"/>
</dbReference>
<keyword evidence="3" id="KW-1185">Reference proteome</keyword>
<reference evidence="3" key="1">
    <citation type="journal article" date="2019" name="Int. J. Syst. Evol. Microbiol.">
        <title>The Global Catalogue of Microorganisms (GCM) 10K type strain sequencing project: providing services to taxonomists for standard genome sequencing and annotation.</title>
        <authorList>
            <consortium name="The Broad Institute Genomics Platform"/>
            <consortium name="The Broad Institute Genome Sequencing Center for Infectious Disease"/>
            <person name="Wu L."/>
            <person name="Ma J."/>
        </authorList>
    </citation>
    <scope>NUCLEOTIDE SEQUENCE [LARGE SCALE GENOMIC DNA]</scope>
    <source>
        <strain evidence="3">CGMCC 4.7237</strain>
    </source>
</reference>
<dbReference type="Pfam" id="PF21983">
    <property type="entry name" value="NikA-like"/>
    <property type="match status" value="1"/>
</dbReference>
<dbReference type="RefSeq" id="WP_386431863.1">
    <property type="nucleotide sequence ID" value="NZ_JBHSBB010000014.1"/>
</dbReference>
<evidence type="ECO:0000313" key="3">
    <source>
        <dbReference type="Proteomes" id="UP001595765"/>
    </source>
</evidence>
<comment type="caution">
    <text evidence="2">The sequence shown here is derived from an EMBL/GenBank/DDBJ whole genome shotgun (WGS) entry which is preliminary data.</text>
</comment>
<dbReference type="InterPro" id="IPR053842">
    <property type="entry name" value="NikA-like"/>
</dbReference>